<keyword evidence="8 11" id="KW-0665">Pyrimidine biosynthesis</keyword>
<evidence type="ECO:0000256" key="3">
    <source>
        <dbReference type="ARBA" id="ARBA00007800"/>
    </source>
</evidence>
<evidence type="ECO:0000313" key="14">
    <source>
        <dbReference type="Proteomes" id="UP000186102"/>
    </source>
</evidence>
<keyword evidence="11" id="KW-0028">Amino-acid biosynthesis</keyword>
<dbReference type="GO" id="GO:0006526">
    <property type="term" value="P:L-arginine biosynthetic process"/>
    <property type="evidence" value="ECO:0007669"/>
    <property type="project" value="UniProtKB-UniRule"/>
</dbReference>
<feature type="binding site" evidence="11">
    <location>
        <position position="313"/>
    </location>
    <ligand>
        <name>L-glutamine</name>
        <dbReference type="ChEBI" id="CHEBI:58359"/>
    </ligand>
</feature>
<evidence type="ECO:0000256" key="5">
    <source>
        <dbReference type="ARBA" id="ARBA00022741"/>
    </source>
</evidence>
<dbReference type="UniPathway" id="UPA00068">
    <property type="reaction ID" value="UER00171"/>
</dbReference>
<evidence type="ECO:0000256" key="10">
    <source>
        <dbReference type="ARBA" id="ARBA00049285"/>
    </source>
</evidence>
<dbReference type="NCBIfam" id="NF009475">
    <property type="entry name" value="PRK12838.1"/>
    <property type="match status" value="1"/>
</dbReference>
<feature type="active site" evidence="11">
    <location>
        <position position="356"/>
    </location>
</feature>
<evidence type="ECO:0000256" key="4">
    <source>
        <dbReference type="ARBA" id="ARBA00022598"/>
    </source>
</evidence>
<dbReference type="GO" id="GO:0004359">
    <property type="term" value="F:glutaminase activity"/>
    <property type="evidence" value="ECO:0007669"/>
    <property type="project" value="RHEA"/>
</dbReference>
<dbReference type="GO" id="GO:0006207">
    <property type="term" value="P:'de novo' pyrimidine nucleobase biosynthetic process"/>
    <property type="evidence" value="ECO:0007669"/>
    <property type="project" value="InterPro"/>
</dbReference>
<evidence type="ECO:0000256" key="11">
    <source>
        <dbReference type="HAMAP-Rule" id="MF_01209"/>
    </source>
</evidence>
<evidence type="ECO:0000313" key="13">
    <source>
        <dbReference type="EMBL" id="OLN32364.1"/>
    </source>
</evidence>
<evidence type="ECO:0000256" key="7">
    <source>
        <dbReference type="ARBA" id="ARBA00022962"/>
    </source>
</evidence>
<dbReference type="SMART" id="SM01097">
    <property type="entry name" value="CPSase_sm_chain"/>
    <property type="match status" value="1"/>
</dbReference>
<dbReference type="InterPro" id="IPR017926">
    <property type="entry name" value="GATASE"/>
</dbReference>
<dbReference type="AlphaFoldDB" id="A0A1Q8QYG4"/>
<dbReference type="InterPro" id="IPR002474">
    <property type="entry name" value="CarbamoylP_synth_ssu_N"/>
</dbReference>
<reference evidence="13 14" key="1">
    <citation type="submission" date="2016-09" db="EMBL/GenBank/DDBJ databases">
        <title>Complete genome of Desulfosporosinus sp. OL.</title>
        <authorList>
            <person name="Mardanov A."/>
            <person name="Beletsky A."/>
            <person name="Panova A."/>
            <person name="Karnachuk O."/>
            <person name="Ravin N."/>
        </authorList>
    </citation>
    <scope>NUCLEOTIDE SEQUENCE [LARGE SCALE GENOMIC DNA]</scope>
    <source>
        <strain evidence="13 14">OL</strain>
    </source>
</reference>
<dbReference type="PROSITE" id="PS51273">
    <property type="entry name" value="GATASE_TYPE_1"/>
    <property type="match status" value="1"/>
</dbReference>
<dbReference type="Gene3D" id="3.50.30.20">
    <property type="entry name" value="Carbamoyl-phosphate synthase small subunit, N-terminal domain"/>
    <property type="match status" value="1"/>
</dbReference>
<dbReference type="Pfam" id="PF00988">
    <property type="entry name" value="CPSase_sm_chain"/>
    <property type="match status" value="1"/>
</dbReference>
<dbReference type="InterPro" id="IPR006274">
    <property type="entry name" value="CarbamoylP_synth_ssu"/>
</dbReference>
<sequence>MKAALVLETGKIFIGESYGATGEAVGEVVFNTGMTGYQEVLTDPSYAGQMVCMTYPLIGNYGINRLDDQSEKVQVQGFIVKEATRNPSHWQMEKNLSRTLAQFGVVGIKGIDTRALTRIIREHGVLRGVITTEIEHLGEWVPRLSAWLAPTDVVAKVSTQEIYTLPATPAKPATSGLLSTPHTPVPPVEHYKKPFHVVVMDFGIKRNILHAMQESGFELTVVPHTTSAEQILDLNSDGVFLSNGPGDPKEVEAGIETIRRLIGERPIFGICLGHQLLSLALGGDTYKMKFGHRGGNQPVQDLRSKRVTITSQNHGYAIAEESLEQTPLHVTHRNLNDNSVEGVKHQDLPIFSVQYHPEAGPGPSESLYLFEEFAQLMQEWRAHHAS</sequence>
<dbReference type="RefSeq" id="WP_075364365.1">
    <property type="nucleotide sequence ID" value="NZ_MLBF01000009.1"/>
</dbReference>
<dbReference type="PANTHER" id="PTHR43418">
    <property type="entry name" value="MULTIFUNCTIONAL TRYPTOPHAN BIOSYNTHESIS PROTEIN-RELATED"/>
    <property type="match status" value="1"/>
</dbReference>
<dbReference type="CDD" id="cd01744">
    <property type="entry name" value="GATase1_CPSase"/>
    <property type="match status" value="1"/>
</dbReference>
<comment type="similarity">
    <text evidence="3 11">Belongs to the CarA family.</text>
</comment>
<keyword evidence="5 11" id="KW-0547">Nucleotide-binding</keyword>
<dbReference type="InterPro" id="IPR035686">
    <property type="entry name" value="CPSase_GATase1"/>
</dbReference>
<evidence type="ECO:0000256" key="2">
    <source>
        <dbReference type="ARBA" id="ARBA00005077"/>
    </source>
</evidence>
<comment type="subunit">
    <text evidence="11">Composed of two chains; the small (or glutamine) chain promotes the hydrolysis of glutamine to ammonia, which is used by the large (or ammonia) chain to synthesize carbamoyl phosphate. Tetramer of heterodimers (alpha,beta)4.</text>
</comment>
<comment type="function">
    <text evidence="11">Small subunit of the glutamine-dependent carbamoyl phosphate synthetase (CPSase). CPSase catalyzes the formation of carbamoyl phosphate from the ammonia moiety of glutamine, carbonate, and phosphate donated by ATP, constituting the first step of 2 biosynthetic pathways, one leading to arginine and/or urea and the other to pyrimidine nucleotides. The small subunit (glutamine amidotransferase) binds and cleaves glutamine to supply the large subunit with the substrate ammonia.</text>
</comment>
<dbReference type="InterPro" id="IPR050472">
    <property type="entry name" value="Anth_synth/Amidotransfase"/>
</dbReference>
<evidence type="ECO:0000259" key="12">
    <source>
        <dbReference type="SMART" id="SM01097"/>
    </source>
</evidence>
<organism evidence="13 14">
    <name type="scientific">Desulfosporosinus metallidurans</name>
    <dbReference type="NCBI Taxonomy" id="1888891"/>
    <lineage>
        <taxon>Bacteria</taxon>
        <taxon>Bacillati</taxon>
        <taxon>Bacillota</taxon>
        <taxon>Clostridia</taxon>
        <taxon>Eubacteriales</taxon>
        <taxon>Desulfitobacteriaceae</taxon>
        <taxon>Desulfosporosinus</taxon>
    </lineage>
</organism>
<dbReference type="PRINTS" id="PR00099">
    <property type="entry name" value="CPSGATASE"/>
</dbReference>
<dbReference type="NCBIfam" id="TIGR01368">
    <property type="entry name" value="CPSaseIIsmall"/>
    <property type="match status" value="1"/>
</dbReference>
<accession>A0A1Q8QYG4</accession>
<dbReference type="InterPro" id="IPR029062">
    <property type="entry name" value="Class_I_gatase-like"/>
</dbReference>
<feature type="active site" evidence="11">
    <location>
        <position position="358"/>
    </location>
</feature>
<dbReference type="EMBL" id="MLBF01000009">
    <property type="protein sequence ID" value="OLN32364.1"/>
    <property type="molecule type" value="Genomic_DNA"/>
</dbReference>
<evidence type="ECO:0000256" key="8">
    <source>
        <dbReference type="ARBA" id="ARBA00022975"/>
    </source>
</evidence>
<feature type="binding site" evidence="11">
    <location>
        <position position="246"/>
    </location>
    <ligand>
        <name>L-glutamine</name>
        <dbReference type="ChEBI" id="CHEBI:58359"/>
    </ligand>
</feature>
<feature type="binding site" evidence="11">
    <location>
        <position position="244"/>
    </location>
    <ligand>
        <name>L-glutamine</name>
        <dbReference type="ChEBI" id="CHEBI:58359"/>
    </ligand>
</feature>
<comment type="caution">
    <text evidence="13">The sequence shown here is derived from an EMBL/GenBank/DDBJ whole genome shotgun (WGS) entry which is preliminary data.</text>
</comment>
<dbReference type="GO" id="GO:0044205">
    <property type="term" value="P:'de novo' UMP biosynthetic process"/>
    <property type="evidence" value="ECO:0007669"/>
    <property type="project" value="UniProtKB-UniRule"/>
</dbReference>
<comment type="pathway">
    <text evidence="2 11">Amino-acid biosynthesis; L-arginine biosynthesis; carbamoyl phosphate from bicarbonate: step 1/1.</text>
</comment>
<comment type="catalytic activity">
    <reaction evidence="9 11">
        <text>hydrogencarbonate + L-glutamine + 2 ATP + H2O = carbamoyl phosphate + L-glutamate + 2 ADP + phosphate + 2 H(+)</text>
        <dbReference type="Rhea" id="RHEA:18633"/>
        <dbReference type="ChEBI" id="CHEBI:15377"/>
        <dbReference type="ChEBI" id="CHEBI:15378"/>
        <dbReference type="ChEBI" id="CHEBI:17544"/>
        <dbReference type="ChEBI" id="CHEBI:29985"/>
        <dbReference type="ChEBI" id="CHEBI:30616"/>
        <dbReference type="ChEBI" id="CHEBI:43474"/>
        <dbReference type="ChEBI" id="CHEBI:58228"/>
        <dbReference type="ChEBI" id="CHEBI:58359"/>
        <dbReference type="ChEBI" id="CHEBI:456216"/>
        <dbReference type="EC" id="6.3.5.5"/>
    </reaction>
</comment>
<evidence type="ECO:0000256" key="9">
    <source>
        <dbReference type="ARBA" id="ARBA00048816"/>
    </source>
</evidence>
<feature type="binding site" evidence="11">
    <location>
        <position position="272"/>
    </location>
    <ligand>
        <name>L-glutamine</name>
        <dbReference type="ChEBI" id="CHEBI:58359"/>
    </ligand>
</feature>
<dbReference type="PANTHER" id="PTHR43418:SF7">
    <property type="entry name" value="CARBAMOYL-PHOSPHATE SYNTHASE SMALL CHAIN"/>
    <property type="match status" value="1"/>
</dbReference>
<dbReference type="GO" id="GO:0004088">
    <property type="term" value="F:carbamoyl-phosphate synthase (glutamine-hydrolyzing) activity"/>
    <property type="evidence" value="ECO:0007669"/>
    <property type="project" value="UniProtKB-UniRule"/>
</dbReference>
<feature type="binding site" evidence="11">
    <location>
        <position position="275"/>
    </location>
    <ligand>
        <name>L-glutamine</name>
        <dbReference type="ChEBI" id="CHEBI:58359"/>
    </ligand>
</feature>
<feature type="binding site" evidence="11">
    <location>
        <position position="315"/>
    </location>
    <ligand>
        <name>L-glutamine</name>
        <dbReference type="ChEBI" id="CHEBI:58359"/>
    </ligand>
</feature>
<keyword evidence="4 11" id="KW-0436">Ligase</keyword>
<dbReference type="SUPFAM" id="SSF52317">
    <property type="entry name" value="Class I glutamine amidotransferase-like"/>
    <property type="match status" value="1"/>
</dbReference>
<feature type="region of interest" description="CPSase" evidence="11">
    <location>
        <begin position="1"/>
        <end position="195"/>
    </location>
</feature>
<feature type="binding site" evidence="11">
    <location>
        <position position="316"/>
    </location>
    <ligand>
        <name>L-glutamine</name>
        <dbReference type="ChEBI" id="CHEBI:58359"/>
    </ligand>
</feature>
<dbReference type="Pfam" id="PF00117">
    <property type="entry name" value="GATase"/>
    <property type="match status" value="1"/>
</dbReference>
<dbReference type="Gene3D" id="3.40.50.880">
    <property type="match status" value="1"/>
</dbReference>
<dbReference type="HAMAP" id="MF_01209">
    <property type="entry name" value="CPSase_S_chain"/>
    <property type="match status" value="1"/>
</dbReference>
<comment type="catalytic activity">
    <reaction evidence="10 11">
        <text>L-glutamine + H2O = L-glutamate + NH4(+)</text>
        <dbReference type="Rhea" id="RHEA:15889"/>
        <dbReference type="ChEBI" id="CHEBI:15377"/>
        <dbReference type="ChEBI" id="CHEBI:28938"/>
        <dbReference type="ChEBI" id="CHEBI:29985"/>
        <dbReference type="ChEBI" id="CHEBI:58359"/>
    </reaction>
</comment>
<dbReference type="FunFam" id="3.50.30.20:FF:000001">
    <property type="entry name" value="Carbamoyl-phosphate synthase small chain"/>
    <property type="match status" value="1"/>
</dbReference>
<comment type="pathway">
    <text evidence="1 11">Pyrimidine metabolism; UMP biosynthesis via de novo pathway; (S)-dihydroorotate from bicarbonate: step 1/3.</text>
</comment>
<dbReference type="Proteomes" id="UP000186102">
    <property type="component" value="Unassembled WGS sequence"/>
</dbReference>
<evidence type="ECO:0000256" key="1">
    <source>
        <dbReference type="ARBA" id="ARBA00004812"/>
    </source>
</evidence>
<keyword evidence="11" id="KW-0055">Arginine biosynthesis</keyword>
<dbReference type="PRINTS" id="PR00097">
    <property type="entry name" value="ANTSNTHASEII"/>
</dbReference>
<dbReference type="UniPathway" id="UPA00070">
    <property type="reaction ID" value="UER00115"/>
</dbReference>
<feature type="active site" description="Nucleophile" evidence="11">
    <location>
        <position position="271"/>
    </location>
</feature>
<feature type="binding site" evidence="11">
    <location>
        <position position="45"/>
    </location>
    <ligand>
        <name>L-glutamine</name>
        <dbReference type="ChEBI" id="CHEBI:58359"/>
    </ligand>
</feature>
<name>A0A1Q8QYG4_9FIRM</name>
<feature type="domain" description="Carbamoyl-phosphate synthase small subunit N-terminal" evidence="12">
    <location>
        <begin position="1"/>
        <end position="131"/>
    </location>
</feature>
<dbReference type="PRINTS" id="PR00096">
    <property type="entry name" value="GATASE"/>
</dbReference>
<gene>
    <name evidence="11" type="primary">carA</name>
    <name evidence="13" type="ORF">DSOL_1684</name>
</gene>
<dbReference type="InterPro" id="IPR036480">
    <property type="entry name" value="CarbP_synth_ssu_N_sf"/>
</dbReference>
<keyword evidence="14" id="KW-1185">Reference proteome</keyword>
<dbReference type="STRING" id="1888891.DSOL_1684"/>
<dbReference type="GO" id="GO:0006541">
    <property type="term" value="P:glutamine metabolic process"/>
    <property type="evidence" value="ECO:0007669"/>
    <property type="project" value="InterPro"/>
</dbReference>
<proteinExistence type="inferred from homology"/>
<evidence type="ECO:0000256" key="6">
    <source>
        <dbReference type="ARBA" id="ARBA00022840"/>
    </source>
</evidence>
<keyword evidence="6 11" id="KW-0067">ATP-binding</keyword>
<protein>
    <recommendedName>
        <fullName evidence="11">Carbamoyl phosphate synthase small chain</fullName>
        <ecNumber evidence="11">6.3.5.5</ecNumber>
    </recommendedName>
    <alternativeName>
        <fullName evidence="11">Carbamoyl phosphate synthetase glutamine chain</fullName>
    </alternativeName>
</protein>
<dbReference type="OrthoDB" id="9804328at2"/>
<dbReference type="EC" id="6.3.5.5" evidence="11"/>
<keyword evidence="7 11" id="KW-0315">Glutamine amidotransferase</keyword>
<dbReference type="GO" id="GO:0005524">
    <property type="term" value="F:ATP binding"/>
    <property type="evidence" value="ECO:0007669"/>
    <property type="project" value="UniProtKB-UniRule"/>
</dbReference>
<dbReference type="SUPFAM" id="SSF52021">
    <property type="entry name" value="Carbamoyl phosphate synthetase, small subunit N-terminal domain"/>
    <property type="match status" value="1"/>
</dbReference>